<organism evidence="2">
    <name type="scientific">Arion vulgaris</name>
    <dbReference type="NCBI Taxonomy" id="1028688"/>
    <lineage>
        <taxon>Eukaryota</taxon>
        <taxon>Metazoa</taxon>
        <taxon>Spiralia</taxon>
        <taxon>Lophotrochozoa</taxon>
        <taxon>Mollusca</taxon>
        <taxon>Gastropoda</taxon>
        <taxon>Heterobranchia</taxon>
        <taxon>Euthyneura</taxon>
        <taxon>Panpulmonata</taxon>
        <taxon>Eupulmonata</taxon>
        <taxon>Stylommatophora</taxon>
        <taxon>Helicina</taxon>
        <taxon>Arionoidea</taxon>
        <taxon>Arionidae</taxon>
        <taxon>Arion</taxon>
    </lineage>
</organism>
<accession>A0A0B7BYE7</accession>
<evidence type="ECO:0000313" key="2">
    <source>
        <dbReference type="EMBL" id="CEK97215.1"/>
    </source>
</evidence>
<sequence>LLLWAIVMYKHRDRFCKKQPRKHDAEYVDCDNELYSNVNVYTNYRHHGARADCEQVNQEQKLMTKMETEDECPADNTLTLADPVDSGRYVSPEGLVYVTVDYESGQHNQKTTPKNKKREKKLQYASLDLDKT</sequence>
<reference evidence="2" key="1">
    <citation type="submission" date="2014-12" db="EMBL/GenBank/DDBJ databases">
        <title>Insight into the proteome of Arion vulgaris.</title>
        <authorList>
            <person name="Aradska J."/>
            <person name="Bulat T."/>
            <person name="Smidak R."/>
            <person name="Sarate P."/>
            <person name="Gangsoo J."/>
            <person name="Sialana F."/>
            <person name="Bilban M."/>
            <person name="Lubec G."/>
        </authorList>
    </citation>
    <scope>NUCLEOTIDE SEQUENCE</scope>
    <source>
        <tissue evidence="2">Skin</tissue>
    </source>
</reference>
<feature type="non-terminal residue" evidence="2">
    <location>
        <position position="1"/>
    </location>
</feature>
<gene>
    <name evidence="2" type="primary">ORF215080</name>
</gene>
<proteinExistence type="predicted"/>
<feature type="non-terminal residue" evidence="2">
    <location>
        <position position="132"/>
    </location>
</feature>
<feature type="region of interest" description="Disordered" evidence="1">
    <location>
        <begin position="102"/>
        <end position="132"/>
    </location>
</feature>
<protein>
    <submittedName>
        <fullName evidence="2">Uncharacterized protein</fullName>
    </submittedName>
</protein>
<dbReference type="EMBL" id="HACG01050350">
    <property type="protein sequence ID" value="CEK97215.1"/>
    <property type="molecule type" value="Transcribed_RNA"/>
</dbReference>
<evidence type="ECO:0000256" key="1">
    <source>
        <dbReference type="SAM" id="MobiDB-lite"/>
    </source>
</evidence>
<name>A0A0B7BYE7_9EUPU</name>
<dbReference type="AlphaFoldDB" id="A0A0B7BYE7"/>